<reference evidence="2 3" key="1">
    <citation type="submission" date="2012-07" db="EMBL/GenBank/DDBJ databases">
        <title>The Genome Sequence of Fusobacterium ulcerans 12_1B.</title>
        <authorList>
            <consortium name="The Broad Institute Genome Sequencing Platform"/>
            <person name="Earl A."/>
            <person name="Ward D."/>
            <person name="Feldgarden M."/>
            <person name="Gevers D."/>
            <person name="Strauss J."/>
            <person name="Ambrose C.E."/>
            <person name="Allen-Vercoe E."/>
            <person name="Walker B."/>
            <person name="Young S.K."/>
            <person name="Zeng Q."/>
            <person name="Gargeya S."/>
            <person name="Fitzgerald M."/>
            <person name="Haas B."/>
            <person name="Abouelleil A."/>
            <person name="Alvarado L."/>
            <person name="Arachchi H.M."/>
            <person name="Berlin A.M."/>
            <person name="Chapman S.B."/>
            <person name="Goldberg J."/>
            <person name="Griggs A."/>
            <person name="Gujja S."/>
            <person name="Hansen M."/>
            <person name="Howarth C."/>
            <person name="Imamovic A."/>
            <person name="Larimer J."/>
            <person name="McCowen C."/>
            <person name="Montmayeur A."/>
            <person name="Murphy C."/>
            <person name="Neiman D."/>
            <person name="Pearson M."/>
            <person name="Priest M."/>
            <person name="Roberts A."/>
            <person name="Saif S."/>
            <person name="Shea T."/>
            <person name="Sisk P."/>
            <person name="Sykes S."/>
            <person name="Wortman J."/>
            <person name="Nusbaum C."/>
            <person name="Birren B."/>
        </authorList>
    </citation>
    <scope>NUCLEOTIDE SEQUENCE [LARGE SCALE GENOMIC DNA]</scope>
    <source>
        <strain evidence="2 3">12_1B</strain>
    </source>
</reference>
<dbReference type="PRINTS" id="PR01484">
    <property type="entry name" value="PRTACTNFAMLY"/>
</dbReference>
<dbReference type="HOGENOM" id="CLU_002318_1_0_0"/>
<dbReference type="SUPFAM" id="SSF103515">
    <property type="entry name" value="Autotransporter"/>
    <property type="match status" value="1"/>
</dbReference>
<organism evidence="2 3">
    <name type="scientific">Fusobacterium ulcerans 12-1B</name>
    <dbReference type="NCBI Taxonomy" id="457404"/>
    <lineage>
        <taxon>Bacteria</taxon>
        <taxon>Fusobacteriati</taxon>
        <taxon>Fusobacteriota</taxon>
        <taxon>Fusobacteriia</taxon>
        <taxon>Fusobacteriales</taxon>
        <taxon>Fusobacteriaceae</taxon>
        <taxon>Fusobacterium</taxon>
    </lineage>
</organism>
<dbReference type="SMART" id="SM00869">
    <property type="entry name" value="Autotransporter"/>
    <property type="match status" value="1"/>
</dbReference>
<dbReference type="AlphaFoldDB" id="H1PTE0"/>
<accession>H1PTE0</accession>
<name>H1PTE0_9FUSO</name>
<evidence type="ECO:0000313" key="3">
    <source>
        <dbReference type="Proteomes" id="UP000003233"/>
    </source>
</evidence>
<comment type="caution">
    <text evidence="2">The sequence shown here is derived from an EMBL/GenBank/DDBJ whole genome shotgun (WGS) entry which is preliminary data.</text>
</comment>
<gene>
    <name evidence="2" type="ORF">HMPREF0402_01683</name>
</gene>
<dbReference type="Pfam" id="PF03797">
    <property type="entry name" value="Autotransporter"/>
    <property type="match status" value="1"/>
</dbReference>
<dbReference type="InterPro" id="IPR005546">
    <property type="entry name" value="Autotransporte_beta"/>
</dbReference>
<sequence length="929" mass="102201">MEKLMKMVKRTNKKRGKNITLIAIITFLLNNFAFGEDYEYEKMITGKDKDTVLKIENIEKESSQVVLGLGIETSENITVEIDSITTTVKRGTETVLTEKAIVYGLTNFANKTNLSSGLKVNAKIEGDFDTGRIVGINNTTRGDLKIGERTEINVEALGNFEYLVLDGINVSANTNTEIGSNSEINVSSSMGRINGIGTATMYENTSKITIGDNVKIKAELLDVNNIHTSKSWAIAINNQNGETITAGNGLVLGVTAIGTKESKEVSSEAINNLDRGKIKIGNNSIITSDFTSEARKFSNYAIVNNKNSELTIGDNAYIEARGKNSATTTTLYNGNNSTLTIGEGATITVDGDNISTASSIYTSDAKTTIGNGSNINAFGKNNNFTIAIYNLNNGNTTFNGGTNIYSDKYAIFNTGGNVLIQDEGYTKKIQGTINSKGVTSILLDTNDSYLEGATYKSNGGIFDLGLKNKAVWYVLSASGVSKLDMENGIVDMTQNHKGETVDESQYVLIDNATGSGGTYILDISPEDKDQSMTKTDGIYITKADVPQNNYVQAGKTSINGLVNHDFSDKENSSIMIGASDKNVTFEGKEFSDISNVYDYTLSIEENVHGEEETENIWYVTGINKKEGEVVEKVEEDLTLNYMNAALSRLELDTIHKRLGEIRDYTSEDGVWARIVSGEMEHDKSSGKFKNDYNMLQVGYDKRKETEKGSVFTGFAVHKRDGKTDFRNGDGKNHNIGISMYKSFAYNDNSYTDIILKYSHLDNDYKSYTENNQKLEADYNTWAGSLSLEHGKKYEKNAWYVTPHVQMNYTYVKGADYSMNSGVRVEQRDIKSLIGRAGIYAGHDFKKSSHFVKAGVLHEFAGEYGAKITGEDTSLNKKYSGRDTWVEVGIGGQFKVGKTGTTHLYYDVEKTFGSDFETNWQASVGVRIEL</sequence>
<dbReference type="InterPro" id="IPR003991">
    <property type="entry name" value="Pertactin_virulence_factor"/>
</dbReference>
<proteinExistence type="predicted"/>
<evidence type="ECO:0000313" key="2">
    <source>
        <dbReference type="EMBL" id="EHO81258.1"/>
    </source>
</evidence>
<dbReference type="Proteomes" id="UP000003233">
    <property type="component" value="Unassembled WGS sequence"/>
</dbReference>
<dbReference type="InterPro" id="IPR036709">
    <property type="entry name" value="Autotransporte_beta_dom_sf"/>
</dbReference>
<dbReference type="EMBL" id="AGWJ02000016">
    <property type="protein sequence ID" value="EHO81258.1"/>
    <property type="molecule type" value="Genomic_DNA"/>
</dbReference>
<dbReference type="Gene3D" id="2.40.128.130">
    <property type="entry name" value="Autotransporter beta-domain"/>
    <property type="match status" value="1"/>
</dbReference>
<dbReference type="GO" id="GO:0019867">
    <property type="term" value="C:outer membrane"/>
    <property type="evidence" value="ECO:0007669"/>
    <property type="project" value="InterPro"/>
</dbReference>
<dbReference type="PATRIC" id="fig|457404.5.peg.1665"/>
<feature type="domain" description="Autotransporter" evidence="1">
    <location>
        <begin position="663"/>
        <end position="929"/>
    </location>
</feature>
<dbReference type="InterPro" id="IPR051551">
    <property type="entry name" value="Autotransporter_adhesion"/>
</dbReference>
<dbReference type="PANTHER" id="PTHR35037">
    <property type="entry name" value="C-TERMINAL REGION OF AIDA-LIKE PROTEIN"/>
    <property type="match status" value="1"/>
</dbReference>
<protein>
    <submittedName>
        <fullName evidence="2">Outer membrane autotransporter barrel domain-containing protein</fullName>
    </submittedName>
</protein>
<dbReference type="BioCyc" id="FSP457404-HMP:GTSQ-1691-MONOMER"/>
<keyword evidence="3" id="KW-1185">Reference proteome</keyword>
<evidence type="ECO:0000259" key="1">
    <source>
        <dbReference type="PROSITE" id="PS51208"/>
    </source>
</evidence>
<dbReference type="RefSeq" id="WP_008697218.1">
    <property type="nucleotide sequence ID" value="NZ_KE161007.1"/>
</dbReference>
<dbReference type="PANTHER" id="PTHR35037:SF2">
    <property type="match status" value="1"/>
</dbReference>
<dbReference type="PROSITE" id="PS51208">
    <property type="entry name" value="AUTOTRANSPORTER"/>
    <property type="match status" value="1"/>
</dbReference>
<dbReference type="InterPro" id="IPR006315">
    <property type="entry name" value="OM_autotransptr_brl_dom"/>
</dbReference>
<dbReference type="NCBIfam" id="TIGR01414">
    <property type="entry name" value="autotrans_barl"/>
    <property type="match status" value="1"/>
</dbReference>